<dbReference type="InterPro" id="IPR024768">
    <property type="entry name" value="Marf1"/>
</dbReference>
<dbReference type="InParanoid" id="A0A165HHS8"/>
<accession>A0A165HHS8</accession>
<dbReference type="Pfam" id="PF01936">
    <property type="entry name" value="NYN"/>
    <property type="match status" value="1"/>
</dbReference>
<dbReference type="AlphaFoldDB" id="A0A165HHS8"/>
<keyword evidence="3" id="KW-1185">Reference proteome</keyword>
<evidence type="ECO:0000313" key="2">
    <source>
        <dbReference type="EMBL" id="KZT59316.1"/>
    </source>
</evidence>
<evidence type="ECO:0000313" key="3">
    <source>
        <dbReference type="Proteomes" id="UP000076842"/>
    </source>
</evidence>
<reference evidence="2 3" key="1">
    <citation type="journal article" date="2016" name="Mol. Biol. Evol.">
        <title>Comparative Genomics of Early-Diverging Mushroom-Forming Fungi Provides Insights into the Origins of Lignocellulose Decay Capabilities.</title>
        <authorList>
            <person name="Nagy L.G."/>
            <person name="Riley R."/>
            <person name="Tritt A."/>
            <person name="Adam C."/>
            <person name="Daum C."/>
            <person name="Floudas D."/>
            <person name="Sun H."/>
            <person name="Yadav J.S."/>
            <person name="Pangilinan J."/>
            <person name="Larsson K.H."/>
            <person name="Matsuura K."/>
            <person name="Barry K."/>
            <person name="Labutti K."/>
            <person name="Kuo R."/>
            <person name="Ohm R.A."/>
            <person name="Bhattacharya S.S."/>
            <person name="Shirouzu T."/>
            <person name="Yoshinaga Y."/>
            <person name="Martin F.M."/>
            <person name="Grigoriev I.V."/>
            <person name="Hibbett D.S."/>
        </authorList>
    </citation>
    <scope>NUCLEOTIDE SEQUENCE [LARGE SCALE GENOMIC DNA]</scope>
    <source>
        <strain evidence="2 3">HHB12733</strain>
    </source>
</reference>
<evidence type="ECO:0000259" key="1">
    <source>
        <dbReference type="Pfam" id="PF01936"/>
    </source>
</evidence>
<proteinExistence type="predicted"/>
<dbReference type="OrthoDB" id="549353at2759"/>
<dbReference type="GO" id="GO:0004540">
    <property type="term" value="F:RNA nuclease activity"/>
    <property type="evidence" value="ECO:0007669"/>
    <property type="project" value="InterPro"/>
</dbReference>
<name>A0A165HHS8_9BASI</name>
<gene>
    <name evidence="2" type="ORF">CALCODRAFT_493659</name>
</gene>
<dbReference type="PANTHER" id="PTHR14379:SF3">
    <property type="entry name" value="MEIOSIS REGULATOR AND MRNA STABILITY FACTOR 1"/>
    <property type="match status" value="1"/>
</dbReference>
<feature type="domain" description="NYN" evidence="1">
    <location>
        <begin position="91"/>
        <end position="190"/>
    </location>
</feature>
<protein>
    <recommendedName>
        <fullName evidence="1">NYN domain-containing protein</fullName>
    </recommendedName>
</protein>
<sequence>MSFPLYLGSGVVDASMLGCLMEGRDSARVGQAEDNLPVDLPRTPTADDLSIDTFAGIQASPEVLTESIPVLQQTIVTPPDCKAELIGVSHVFWDIENCAVPTGLHPSTVVQHIRRLHTSRGYSPSRVVAAHSRRPMSNSVIEALKDAGVDVVESASSKRSAADMLLLEEVQRFTLLHSAASSGLIFITSDVPIPKYRAVGCETLGGALIDSSVESFVVDRNCISISSRFEASCGR</sequence>
<dbReference type="GO" id="GO:0010468">
    <property type="term" value="P:regulation of gene expression"/>
    <property type="evidence" value="ECO:0007669"/>
    <property type="project" value="InterPro"/>
</dbReference>
<dbReference type="PANTHER" id="PTHR14379">
    <property type="entry name" value="LIMKAIN B LKAP"/>
    <property type="match status" value="1"/>
</dbReference>
<dbReference type="GO" id="GO:0005777">
    <property type="term" value="C:peroxisome"/>
    <property type="evidence" value="ECO:0007669"/>
    <property type="project" value="InterPro"/>
</dbReference>
<dbReference type="EMBL" id="KV423941">
    <property type="protein sequence ID" value="KZT59316.1"/>
    <property type="molecule type" value="Genomic_DNA"/>
</dbReference>
<dbReference type="Proteomes" id="UP000076842">
    <property type="component" value="Unassembled WGS sequence"/>
</dbReference>
<organism evidence="2 3">
    <name type="scientific">Calocera cornea HHB12733</name>
    <dbReference type="NCBI Taxonomy" id="1353952"/>
    <lineage>
        <taxon>Eukaryota</taxon>
        <taxon>Fungi</taxon>
        <taxon>Dikarya</taxon>
        <taxon>Basidiomycota</taxon>
        <taxon>Agaricomycotina</taxon>
        <taxon>Dacrymycetes</taxon>
        <taxon>Dacrymycetales</taxon>
        <taxon>Dacrymycetaceae</taxon>
        <taxon>Calocera</taxon>
    </lineage>
</organism>
<dbReference type="InterPro" id="IPR021139">
    <property type="entry name" value="NYN"/>
</dbReference>